<dbReference type="OrthoDB" id="9992747at2759"/>
<dbReference type="InterPro" id="IPR023696">
    <property type="entry name" value="Ureohydrolase_dom_sf"/>
</dbReference>
<dbReference type="GO" id="GO:0046872">
    <property type="term" value="F:metal ion binding"/>
    <property type="evidence" value="ECO:0007669"/>
    <property type="project" value="UniProtKB-KW"/>
</dbReference>
<dbReference type="InterPro" id="IPR006035">
    <property type="entry name" value="Ureohydrolase"/>
</dbReference>
<dbReference type="SUPFAM" id="SSF52768">
    <property type="entry name" value="Arginase/deacetylase"/>
    <property type="match status" value="1"/>
</dbReference>
<organism evidence="4 5">
    <name type="scientific">Klebsormidium nitens</name>
    <name type="common">Green alga</name>
    <name type="synonym">Ulothrix nitens</name>
    <dbReference type="NCBI Taxonomy" id="105231"/>
    <lineage>
        <taxon>Eukaryota</taxon>
        <taxon>Viridiplantae</taxon>
        <taxon>Streptophyta</taxon>
        <taxon>Klebsormidiophyceae</taxon>
        <taxon>Klebsormidiales</taxon>
        <taxon>Klebsormidiaceae</taxon>
        <taxon>Klebsormidium</taxon>
    </lineage>
</organism>
<dbReference type="OMA" id="GQRAIHN"/>
<dbReference type="PRINTS" id="PR00116">
    <property type="entry name" value="ARGINASE"/>
</dbReference>
<gene>
    <name evidence="4" type="ORF">KFL_004160070</name>
</gene>
<keyword evidence="2" id="KW-0378">Hydrolase</keyword>
<reference evidence="4 5" key="1">
    <citation type="journal article" date="2014" name="Nat. Commun.">
        <title>Klebsormidium flaccidum genome reveals primary factors for plant terrestrial adaptation.</title>
        <authorList>
            <person name="Hori K."/>
            <person name="Maruyama F."/>
            <person name="Fujisawa T."/>
            <person name="Togashi T."/>
            <person name="Yamamoto N."/>
            <person name="Seo M."/>
            <person name="Sato S."/>
            <person name="Yamada T."/>
            <person name="Mori H."/>
            <person name="Tajima N."/>
            <person name="Moriyama T."/>
            <person name="Ikeuchi M."/>
            <person name="Watanabe M."/>
            <person name="Wada H."/>
            <person name="Kobayashi K."/>
            <person name="Saito M."/>
            <person name="Masuda T."/>
            <person name="Sasaki-Sekimoto Y."/>
            <person name="Mashiguchi K."/>
            <person name="Awai K."/>
            <person name="Shimojima M."/>
            <person name="Masuda S."/>
            <person name="Iwai M."/>
            <person name="Nobusawa T."/>
            <person name="Narise T."/>
            <person name="Kondo S."/>
            <person name="Saito H."/>
            <person name="Sato R."/>
            <person name="Murakawa M."/>
            <person name="Ihara Y."/>
            <person name="Oshima-Yamada Y."/>
            <person name="Ohtaka K."/>
            <person name="Satoh M."/>
            <person name="Sonobe K."/>
            <person name="Ishii M."/>
            <person name="Ohtani R."/>
            <person name="Kanamori-Sato M."/>
            <person name="Honoki R."/>
            <person name="Miyazaki D."/>
            <person name="Mochizuki H."/>
            <person name="Umetsu J."/>
            <person name="Higashi K."/>
            <person name="Shibata D."/>
            <person name="Kamiya Y."/>
            <person name="Sato N."/>
            <person name="Nakamura Y."/>
            <person name="Tabata S."/>
            <person name="Ida S."/>
            <person name="Kurokawa K."/>
            <person name="Ohta H."/>
        </authorList>
    </citation>
    <scope>NUCLEOTIDE SEQUENCE [LARGE SCALE GENOMIC DNA]</scope>
    <source>
        <strain evidence="4 5">NIES-2285</strain>
    </source>
</reference>
<evidence type="ECO:0000313" key="4">
    <source>
        <dbReference type="EMBL" id="GAQ88294.1"/>
    </source>
</evidence>
<dbReference type="PROSITE" id="PS51409">
    <property type="entry name" value="ARGINASE_2"/>
    <property type="match status" value="1"/>
</dbReference>
<accession>A0A1Y1IBE4</accession>
<dbReference type="PANTHER" id="PTHR11358">
    <property type="entry name" value="ARGINASE/AGMATINASE"/>
    <property type="match status" value="1"/>
</dbReference>
<dbReference type="GO" id="GO:0033389">
    <property type="term" value="P:putrescine biosynthetic process from arginine, via agmatine"/>
    <property type="evidence" value="ECO:0000318"/>
    <property type="project" value="GO_Central"/>
</dbReference>
<dbReference type="Gene3D" id="3.40.800.10">
    <property type="entry name" value="Ureohydrolase domain"/>
    <property type="match status" value="1"/>
</dbReference>
<dbReference type="Pfam" id="PF00491">
    <property type="entry name" value="Arginase"/>
    <property type="match status" value="1"/>
</dbReference>
<keyword evidence="1" id="KW-0479">Metal-binding</keyword>
<dbReference type="PANTHER" id="PTHR11358:SF26">
    <property type="entry name" value="GUANIDINO ACID HYDROLASE, MITOCHONDRIAL"/>
    <property type="match status" value="1"/>
</dbReference>
<dbReference type="Proteomes" id="UP000054558">
    <property type="component" value="Unassembled WGS sequence"/>
</dbReference>
<protein>
    <submittedName>
        <fullName evidence="4">Agmatinase</fullName>
    </submittedName>
</protein>
<sequence length="380" mass="41134">MAAFKARHCLSSISRRLWGRASSGSFPQRDSNPPSASALADAGRFYREFSSGTAQELPDDFARYQHHKTPKFSGLPTLLKAPLADTLEGLDIALVGVPFDGGASHPGTRFGPREIRNKSSMLRKIHGSTGVAPFSLCQVADVGDVVIKRPWHGVESAQHEIYDYFRQLCSRGIIPITAGGDHSISYPILRAVAEAAGGPVGLVHLDAHHDTVDLQESEESTGSKYWNGTPFSCALADGLIDPKRTIQIGIRGPMSPGKMLSEDAGMRVVDMEEFYDLGPKKVAHEAREIVGDGPTYITFDVDALDPAYAIGTGSPEDGGLTTLEAQIILRGLRGLHFVGADFVCTSPPWDPTGNTPRVAANMMFEQLCLIAESIHRRRKQ</sequence>
<evidence type="ECO:0000313" key="5">
    <source>
        <dbReference type="Proteomes" id="UP000054558"/>
    </source>
</evidence>
<evidence type="ECO:0000256" key="1">
    <source>
        <dbReference type="ARBA" id="ARBA00022723"/>
    </source>
</evidence>
<comment type="similarity">
    <text evidence="3">Belongs to the arginase family.</text>
</comment>
<name>A0A1Y1IBE4_KLENI</name>
<dbReference type="AlphaFoldDB" id="A0A1Y1IBE4"/>
<dbReference type="CDD" id="cd11592">
    <property type="entry name" value="Agmatinase_PAH"/>
    <property type="match status" value="1"/>
</dbReference>
<dbReference type="STRING" id="105231.A0A1Y1IBE4"/>
<dbReference type="EMBL" id="DF237365">
    <property type="protein sequence ID" value="GAQ88294.1"/>
    <property type="molecule type" value="Genomic_DNA"/>
</dbReference>
<evidence type="ECO:0000256" key="2">
    <source>
        <dbReference type="ARBA" id="ARBA00022801"/>
    </source>
</evidence>
<proteinExistence type="inferred from homology"/>
<keyword evidence="5" id="KW-1185">Reference proteome</keyword>
<dbReference type="GO" id="GO:0008783">
    <property type="term" value="F:agmatinase activity"/>
    <property type="evidence" value="ECO:0000318"/>
    <property type="project" value="GO_Central"/>
</dbReference>
<evidence type="ECO:0000256" key="3">
    <source>
        <dbReference type="PROSITE-ProRule" id="PRU00742"/>
    </source>
</evidence>